<reference evidence="2 3" key="1">
    <citation type="submission" date="2019-03" db="EMBL/GenBank/DDBJ databases">
        <title>First draft genome of Liparis tanakae, snailfish: a comprehensive survey of snailfish specific genes.</title>
        <authorList>
            <person name="Kim W."/>
            <person name="Song I."/>
            <person name="Jeong J.-H."/>
            <person name="Kim D."/>
            <person name="Kim S."/>
            <person name="Ryu S."/>
            <person name="Song J.Y."/>
            <person name="Lee S.K."/>
        </authorList>
    </citation>
    <scope>NUCLEOTIDE SEQUENCE [LARGE SCALE GENOMIC DNA]</scope>
    <source>
        <tissue evidence="2">Muscle</tissue>
    </source>
</reference>
<organism evidence="2 3">
    <name type="scientific">Liparis tanakae</name>
    <name type="common">Tanaka's snailfish</name>
    <dbReference type="NCBI Taxonomy" id="230148"/>
    <lineage>
        <taxon>Eukaryota</taxon>
        <taxon>Metazoa</taxon>
        <taxon>Chordata</taxon>
        <taxon>Craniata</taxon>
        <taxon>Vertebrata</taxon>
        <taxon>Euteleostomi</taxon>
        <taxon>Actinopterygii</taxon>
        <taxon>Neopterygii</taxon>
        <taxon>Teleostei</taxon>
        <taxon>Neoteleostei</taxon>
        <taxon>Acanthomorphata</taxon>
        <taxon>Eupercaria</taxon>
        <taxon>Perciformes</taxon>
        <taxon>Cottioidei</taxon>
        <taxon>Cottales</taxon>
        <taxon>Liparidae</taxon>
        <taxon>Liparis</taxon>
    </lineage>
</organism>
<dbReference type="EMBL" id="SRLO01000122">
    <property type="protein sequence ID" value="TNN73739.1"/>
    <property type="molecule type" value="Genomic_DNA"/>
</dbReference>
<evidence type="ECO:0000313" key="2">
    <source>
        <dbReference type="EMBL" id="TNN73739.1"/>
    </source>
</evidence>
<sequence>MDTTSTFPEEDGAGPCSPPPTCNRHGVRGARGPSVRRGFYSLLGDEDSGPHLVHGVERRRRALAHHGPLQLQHARRVVGAALVRQLPHALVQVLHHQLLRLLQHGLRHRLDPHAAGRQL</sequence>
<accession>A0A4Z2I6P9</accession>
<dbReference type="Proteomes" id="UP000314294">
    <property type="component" value="Unassembled WGS sequence"/>
</dbReference>
<comment type="caution">
    <text evidence="2">The sequence shown here is derived from an EMBL/GenBank/DDBJ whole genome shotgun (WGS) entry which is preliminary data.</text>
</comment>
<gene>
    <name evidence="2" type="ORF">EYF80_016119</name>
</gene>
<feature type="region of interest" description="Disordered" evidence="1">
    <location>
        <begin position="1"/>
        <end position="32"/>
    </location>
</feature>
<keyword evidence="3" id="KW-1185">Reference proteome</keyword>
<evidence type="ECO:0000313" key="3">
    <source>
        <dbReference type="Proteomes" id="UP000314294"/>
    </source>
</evidence>
<proteinExistence type="predicted"/>
<protein>
    <submittedName>
        <fullName evidence="2">Uncharacterized protein</fullName>
    </submittedName>
</protein>
<evidence type="ECO:0000256" key="1">
    <source>
        <dbReference type="SAM" id="MobiDB-lite"/>
    </source>
</evidence>
<dbReference type="AlphaFoldDB" id="A0A4Z2I6P9"/>
<name>A0A4Z2I6P9_9TELE</name>